<dbReference type="PANTHER" id="PTHR13847:SF193">
    <property type="entry name" value="PYRUVATE DEHYDROGENASE PHOSPHATASE REGULATORY SUBUNIT, MITOCHONDRIAL"/>
    <property type="match status" value="1"/>
</dbReference>
<feature type="domain" description="GCVT N-terminal" evidence="2">
    <location>
        <begin position="476"/>
        <end position="722"/>
    </location>
</feature>
<reference evidence="4 5" key="1">
    <citation type="journal article" date="2015" name="Plant Cell">
        <title>Oil accumulation by the oleaginous diatom Fistulifera solaris as revealed by the genome and transcriptome.</title>
        <authorList>
            <person name="Tanaka T."/>
            <person name="Maeda Y."/>
            <person name="Veluchamy A."/>
            <person name="Tanaka M."/>
            <person name="Abida H."/>
            <person name="Marechal E."/>
            <person name="Bowler C."/>
            <person name="Muto M."/>
            <person name="Sunaga Y."/>
            <person name="Tanaka M."/>
            <person name="Yoshino T."/>
            <person name="Taniguchi T."/>
            <person name="Fukuda Y."/>
            <person name="Nemoto M."/>
            <person name="Matsumoto M."/>
            <person name="Wong P.S."/>
            <person name="Aburatani S."/>
            <person name="Fujibuchi W."/>
        </authorList>
    </citation>
    <scope>NUCLEOTIDE SEQUENCE [LARGE SCALE GENOMIC DNA]</scope>
    <source>
        <strain evidence="4 5">JPCC DA0580</strain>
    </source>
</reference>
<dbReference type="InterPro" id="IPR027266">
    <property type="entry name" value="TrmE/GcvT-like"/>
</dbReference>
<dbReference type="EMBL" id="BDSP01000050">
    <property type="protein sequence ID" value="GAX12215.1"/>
    <property type="molecule type" value="Genomic_DNA"/>
</dbReference>
<dbReference type="Gene3D" id="3.30.70.1400">
    <property type="entry name" value="Aminomethyltransferase beta-barrel domains"/>
    <property type="match status" value="1"/>
</dbReference>
<dbReference type="Pfam" id="PF01266">
    <property type="entry name" value="DAO"/>
    <property type="match status" value="1"/>
</dbReference>
<dbReference type="OrthoDB" id="498204at2759"/>
<evidence type="ECO:0000313" key="5">
    <source>
        <dbReference type="Proteomes" id="UP000198406"/>
    </source>
</evidence>
<dbReference type="InterPro" id="IPR032503">
    <property type="entry name" value="FAO_M"/>
</dbReference>
<keyword evidence="5" id="KW-1185">Reference proteome</keyword>
<dbReference type="Gene3D" id="3.30.1360.120">
    <property type="entry name" value="Probable tRNA modification gtpase trme, domain 1"/>
    <property type="match status" value="1"/>
</dbReference>
<proteinExistence type="predicted"/>
<feature type="domain" description="FAD dependent oxidoreductase" evidence="1">
    <location>
        <begin position="48"/>
        <end position="414"/>
    </location>
</feature>
<comment type="caution">
    <text evidence="4">The sequence shown here is derived from an EMBL/GenBank/DDBJ whole genome shotgun (WGS) entry which is preliminary data.</text>
</comment>
<dbReference type="GO" id="GO:0005739">
    <property type="term" value="C:mitochondrion"/>
    <property type="evidence" value="ECO:0007669"/>
    <property type="project" value="TreeGrafter"/>
</dbReference>
<dbReference type="GO" id="GO:0008480">
    <property type="term" value="F:sarcosine dehydrogenase activity"/>
    <property type="evidence" value="ECO:0007669"/>
    <property type="project" value="UniProtKB-EC"/>
</dbReference>
<sequence length="731" mass="81384">MRRIIHSIRRIAIGRSTKQLSFCDYRKQGLAYSLTTSTSDTSLPEKAHVIVIGGGIIGTSVAYHLAKLGVEDVLLLEQHRLTSGTTWHAAGLINTFGSMSSTSTWMRQYTKDLYKHILPEETGLSTGWKEIGFIELACDQDRLEAYRRTAAFNRYCGVQVQEITPEEVKDRFPLCDISTVLAGFYVESDGRANPTDATMAFARGARQNGVTVREGISVTGVKTTLSSGAFLPSIAGVTLADGSCIQADKVVNCAGMWARQFAEACGVHSIPNQAAEHYYLITEPMEGVDPNWPVIEDASRYVYVRPEGQGLMLGLFEGKGESWKGEGIPNDFHFGEIEPDWDRMAPYIEKAMELVPAVQHVGIKKLFCGPESFTPDNAPIIGESKEFRNYFVACGLNSLGILTGGGVGHILAHWVKDGCAPNNVDVTGIDAVRFHRYQNNKEYREKRVGEALGNTYRVHYPNHQPKTCRGAKQSALHDCLKRRNAYFKDVGGWESPMWYAPEGVLPKVERESFGRESWFDYWAAEHKSCRNDVALFDMSFMTKILVSGNDAGTFLNRLSTANVNGPSGRITYTQWLTEKGFMAADLTIIKIDENNFMVVATDNMHNQVINHMQKRLTRTDHIFLTDVTARFAQINVQGPKSRDLLQGLTDKDLHSLAFRDVQEIDIGLARAMCARITYVGELGYELFVPVEQARQVYHQIVQAGDAHDLRHAGLKALGSLRLVSTIAYDLN</sequence>
<name>A0A1Z5JDZ4_FISSO</name>
<dbReference type="InParanoid" id="A0A1Z5JDZ4"/>
<dbReference type="InterPro" id="IPR036188">
    <property type="entry name" value="FAD/NAD-bd_sf"/>
</dbReference>
<dbReference type="Proteomes" id="UP000198406">
    <property type="component" value="Unassembled WGS sequence"/>
</dbReference>
<keyword evidence="4" id="KW-0560">Oxidoreductase</keyword>
<dbReference type="Gene3D" id="3.30.9.10">
    <property type="entry name" value="D-Amino Acid Oxidase, subunit A, domain 2"/>
    <property type="match status" value="1"/>
</dbReference>
<accession>A0A1Z5JDZ4</accession>
<evidence type="ECO:0000259" key="1">
    <source>
        <dbReference type="Pfam" id="PF01266"/>
    </source>
</evidence>
<dbReference type="InterPro" id="IPR006222">
    <property type="entry name" value="GCVT_N"/>
</dbReference>
<evidence type="ECO:0000313" key="4">
    <source>
        <dbReference type="EMBL" id="GAX12215.1"/>
    </source>
</evidence>
<dbReference type="EC" id="1.5.8.3" evidence="4"/>
<protein>
    <submittedName>
        <fullName evidence="4">Sarcosine dehydrogenase</fullName>
        <ecNumber evidence="4">1.5.8.3</ecNumber>
    </submittedName>
</protein>
<evidence type="ECO:0000259" key="2">
    <source>
        <dbReference type="Pfam" id="PF01571"/>
    </source>
</evidence>
<organism evidence="4 5">
    <name type="scientific">Fistulifera solaris</name>
    <name type="common">Oleaginous diatom</name>
    <dbReference type="NCBI Taxonomy" id="1519565"/>
    <lineage>
        <taxon>Eukaryota</taxon>
        <taxon>Sar</taxon>
        <taxon>Stramenopiles</taxon>
        <taxon>Ochrophyta</taxon>
        <taxon>Bacillariophyta</taxon>
        <taxon>Bacillariophyceae</taxon>
        <taxon>Bacillariophycidae</taxon>
        <taxon>Naviculales</taxon>
        <taxon>Naviculaceae</taxon>
        <taxon>Fistulifera</taxon>
    </lineage>
</organism>
<dbReference type="AlphaFoldDB" id="A0A1Z5JDZ4"/>
<feature type="domain" description="FAD dependent oxidoreductase central" evidence="3">
    <location>
        <begin position="424"/>
        <end position="474"/>
    </location>
</feature>
<evidence type="ECO:0000259" key="3">
    <source>
        <dbReference type="Pfam" id="PF16350"/>
    </source>
</evidence>
<dbReference type="Pfam" id="PF01571">
    <property type="entry name" value="GCV_T"/>
    <property type="match status" value="1"/>
</dbReference>
<dbReference type="SUPFAM" id="SSF103025">
    <property type="entry name" value="Folate-binding domain"/>
    <property type="match status" value="1"/>
</dbReference>
<dbReference type="InterPro" id="IPR006076">
    <property type="entry name" value="FAD-dep_OxRdtase"/>
</dbReference>
<dbReference type="PANTHER" id="PTHR13847">
    <property type="entry name" value="SARCOSINE DEHYDROGENASE-RELATED"/>
    <property type="match status" value="1"/>
</dbReference>
<dbReference type="Pfam" id="PF16350">
    <property type="entry name" value="FAO_M"/>
    <property type="match status" value="1"/>
</dbReference>
<dbReference type="Gene3D" id="3.50.50.60">
    <property type="entry name" value="FAD/NAD(P)-binding domain"/>
    <property type="match status" value="1"/>
</dbReference>
<dbReference type="SUPFAM" id="SSF51905">
    <property type="entry name" value="FAD/NAD(P)-binding domain"/>
    <property type="match status" value="1"/>
</dbReference>
<dbReference type="SUPFAM" id="SSF54373">
    <property type="entry name" value="FAD-linked reductases, C-terminal domain"/>
    <property type="match status" value="1"/>
</dbReference>
<gene>
    <name evidence="4" type="ORF">FisN_1Hh144</name>
</gene>